<evidence type="ECO:0000313" key="5">
    <source>
        <dbReference type="Proteomes" id="UP000077671"/>
    </source>
</evidence>
<evidence type="ECO:0000256" key="2">
    <source>
        <dbReference type="SAM" id="MobiDB-lite"/>
    </source>
</evidence>
<proteinExistence type="predicted"/>
<feature type="coiled-coil region" evidence="1">
    <location>
        <begin position="104"/>
        <end position="131"/>
    </location>
</feature>
<feature type="compositionally biased region" description="Low complexity" evidence="2">
    <location>
        <begin position="364"/>
        <end position="377"/>
    </location>
</feature>
<dbReference type="EMBL" id="LWDD02002679">
    <property type="protein sequence ID" value="KAE8240223.1"/>
    <property type="molecule type" value="Genomic_DNA"/>
</dbReference>
<dbReference type="PANTHER" id="PTHR48125:SF12">
    <property type="entry name" value="AT HOOK TRANSCRIPTION FACTOR FAMILY-RELATED"/>
    <property type="match status" value="1"/>
</dbReference>
<evidence type="ECO:0000313" key="3">
    <source>
        <dbReference type="EMBL" id="CAD6900445.1"/>
    </source>
</evidence>
<dbReference type="PANTHER" id="PTHR48125">
    <property type="entry name" value="LP07818P1"/>
    <property type="match status" value="1"/>
</dbReference>
<dbReference type="Proteomes" id="UP000836402">
    <property type="component" value="Unassembled WGS sequence"/>
</dbReference>
<feature type="compositionally biased region" description="Low complexity" evidence="2">
    <location>
        <begin position="50"/>
        <end position="66"/>
    </location>
</feature>
<comment type="caution">
    <text evidence="4">The sequence shown here is derived from an EMBL/GenBank/DDBJ whole genome shotgun (WGS) entry which is preliminary data.</text>
</comment>
<reference evidence="3" key="3">
    <citation type="submission" date="2020-10" db="EMBL/GenBank/DDBJ databases">
        <authorList>
            <person name="Sedaghatjoo S."/>
        </authorList>
    </citation>
    <scope>NUCLEOTIDE SEQUENCE</scope>
    <source>
        <strain evidence="3">AZH3</strain>
    </source>
</reference>
<gene>
    <name evidence="4" type="ORF">A4X03_0g8571</name>
    <name evidence="3" type="ORF">JKIAZH3_G743</name>
</gene>
<dbReference type="EMBL" id="CAJHJG010000282">
    <property type="protein sequence ID" value="CAD6900445.1"/>
    <property type="molecule type" value="Genomic_DNA"/>
</dbReference>
<accession>A0A177U5M6</accession>
<dbReference type="AlphaFoldDB" id="A0A177U5M6"/>
<feature type="region of interest" description="Disordered" evidence="2">
    <location>
        <begin position="347"/>
        <end position="377"/>
    </location>
</feature>
<protein>
    <submittedName>
        <fullName evidence="4">Uncharacterized protein</fullName>
    </submittedName>
</protein>
<sequence>MPLASSSVKAAATKPAGAPLPPHSGAVARIPKPAPAPQADVFSDPDPSAKEAPATSATTTTAKTAAPGLGSPKKKAAAEFDYSLLRGQSEENLINALKDRDIRHRELLERFNELKKTNAKTQQMLQTLIDKVGGPASAPAAPAPGVPPAAASASPPTTLSYSQVAAARGAPSLAPLGPRLDFGTDYEAQRALARSALAPSRRPAPRANAEGGIVSPPMEDLAPIWVKIARMPTKSLRGHLRMLGIPTSLIHDYAFVRENTLQVIAVQHGRDRLEDCFRREGFAVFDSFDPTRPREESASAAEHEYARSSFRRQVANSVEHALSRGREGVANFYKGWLARAEKEWLKQPSAEATGSKAPAPGPAAPAAEAEAGPAPRC</sequence>
<feature type="region of interest" description="Disordered" evidence="2">
    <location>
        <begin position="136"/>
        <end position="156"/>
    </location>
</feature>
<keyword evidence="6" id="KW-1185">Reference proteome</keyword>
<dbReference type="Proteomes" id="UP000077671">
    <property type="component" value="Unassembled WGS sequence"/>
</dbReference>
<organism evidence="4 5">
    <name type="scientific">Tilletia caries</name>
    <name type="common">wheat bunt fungus</name>
    <dbReference type="NCBI Taxonomy" id="13290"/>
    <lineage>
        <taxon>Eukaryota</taxon>
        <taxon>Fungi</taxon>
        <taxon>Dikarya</taxon>
        <taxon>Basidiomycota</taxon>
        <taxon>Ustilaginomycotina</taxon>
        <taxon>Exobasidiomycetes</taxon>
        <taxon>Tilletiales</taxon>
        <taxon>Tilletiaceae</taxon>
        <taxon>Tilletia</taxon>
    </lineage>
</organism>
<reference evidence="4" key="1">
    <citation type="submission" date="2016-04" db="EMBL/GenBank/DDBJ databases">
        <authorList>
            <person name="Nguyen H.D."/>
            <person name="Kesanakurti P."/>
            <person name="Cullis J."/>
            <person name="Levesque C.A."/>
            <person name="Hambleton S."/>
        </authorList>
    </citation>
    <scope>NUCLEOTIDE SEQUENCE</scope>
    <source>
        <strain evidence="4">DAOMC 238032</strain>
    </source>
</reference>
<evidence type="ECO:0000256" key="1">
    <source>
        <dbReference type="SAM" id="Coils"/>
    </source>
</evidence>
<reference evidence="4" key="2">
    <citation type="journal article" date="2019" name="IMA Fungus">
        <title>Genome sequencing and comparison of five Tilletia species to identify candidate genes for the detection of regulated species infecting wheat.</title>
        <authorList>
            <person name="Nguyen H.D.T."/>
            <person name="Sultana T."/>
            <person name="Kesanakurti P."/>
            <person name="Hambleton S."/>
        </authorList>
    </citation>
    <scope>NUCLEOTIDE SEQUENCE</scope>
    <source>
        <strain evidence="4">DAOMC 238032</strain>
    </source>
</reference>
<feature type="region of interest" description="Disordered" evidence="2">
    <location>
        <begin position="1"/>
        <end position="73"/>
    </location>
</feature>
<evidence type="ECO:0000313" key="4">
    <source>
        <dbReference type="EMBL" id="KAE8240223.1"/>
    </source>
</evidence>
<keyword evidence="1" id="KW-0175">Coiled coil</keyword>
<evidence type="ECO:0000313" key="6">
    <source>
        <dbReference type="Proteomes" id="UP000836402"/>
    </source>
</evidence>
<name>A0A177U5M6_9BASI</name>